<feature type="region of interest" description="Disordered" evidence="1">
    <location>
        <begin position="164"/>
        <end position="210"/>
    </location>
</feature>
<dbReference type="GeneID" id="27716243"/>
<evidence type="ECO:0000313" key="2">
    <source>
        <dbReference type="EMBL" id="KIX93872.1"/>
    </source>
</evidence>
<keyword evidence="3" id="KW-1185">Reference proteome</keyword>
<sequence length="530" mass="58829">MSSQNSRFYSAPYPALPPAPASALAPAPVIVRCSNPSCTQVWPDGSRTQCVCGAPVGSYRPPQPNYGYYPAQSNTGVYPPQQATAFYPAQQTPAPYGAQQAGALYPAQQTIGYPSPQNAGLSSSQQDAGASNAPLQGLSAPQVAQAQNTQGAQAQNAQVIGIAASQDQQASRKVARVKGHRHGEDKTGRYSPYGRRPQKPKSTAQAQTPRSQWLFTEPGIYQFEVNREPTRSTWCLDHHFSHRTKPCDKEKPLQILKEPFIMPGLLPPDYIRRTPAGEAPATVEDAVFDMMSFAEELEAYTRWAVERDDTQQTFLGIFDQALRHRSDFTQIRTDLLTAISSNNCRAHALILNLHRVAKHASTHFFHKLATEFNTFGVDRRPAPLLEKQFIIDRLTDLKEARLRQSYGAQPDIPQQLWQEFHSVTEKILGEYVADVIATREQDRQKAKDLRTILESSQYTAAFSQVWIGTQLSMPAIQHNLMPSLIFTDQRILRNSLQNISERLARDQQTRQAQSPPTAGRAGPAVTGLRA</sequence>
<dbReference type="EMBL" id="KN848091">
    <property type="protein sequence ID" value="KIX93872.1"/>
    <property type="molecule type" value="Genomic_DNA"/>
</dbReference>
<proteinExistence type="predicted"/>
<dbReference type="Proteomes" id="UP000053411">
    <property type="component" value="Unassembled WGS sequence"/>
</dbReference>
<evidence type="ECO:0000256" key="1">
    <source>
        <dbReference type="SAM" id="MobiDB-lite"/>
    </source>
</evidence>
<organism evidence="2 3">
    <name type="scientific">Fonsecaea multimorphosa CBS 102226</name>
    <dbReference type="NCBI Taxonomy" id="1442371"/>
    <lineage>
        <taxon>Eukaryota</taxon>
        <taxon>Fungi</taxon>
        <taxon>Dikarya</taxon>
        <taxon>Ascomycota</taxon>
        <taxon>Pezizomycotina</taxon>
        <taxon>Eurotiomycetes</taxon>
        <taxon>Chaetothyriomycetidae</taxon>
        <taxon>Chaetothyriales</taxon>
        <taxon>Herpotrichiellaceae</taxon>
        <taxon>Fonsecaea</taxon>
    </lineage>
</organism>
<protein>
    <submittedName>
        <fullName evidence="2">Uncharacterized protein</fullName>
    </submittedName>
</protein>
<feature type="compositionally biased region" description="Polar residues" evidence="1">
    <location>
        <begin position="109"/>
        <end position="129"/>
    </location>
</feature>
<feature type="region of interest" description="Disordered" evidence="1">
    <location>
        <begin position="109"/>
        <end position="149"/>
    </location>
</feature>
<evidence type="ECO:0000313" key="3">
    <source>
        <dbReference type="Proteomes" id="UP000053411"/>
    </source>
</evidence>
<feature type="region of interest" description="Disordered" evidence="1">
    <location>
        <begin position="504"/>
        <end position="530"/>
    </location>
</feature>
<dbReference type="VEuPathDB" id="FungiDB:Z520_10497"/>
<dbReference type="RefSeq" id="XP_016627995.1">
    <property type="nucleotide sequence ID" value="XM_016780989.1"/>
</dbReference>
<feature type="compositionally biased region" description="Polar residues" evidence="1">
    <location>
        <begin position="200"/>
        <end position="210"/>
    </location>
</feature>
<reference evidence="2 3" key="1">
    <citation type="submission" date="2015-01" db="EMBL/GenBank/DDBJ databases">
        <title>The Genome Sequence of Fonsecaea multimorphosa CBS 102226.</title>
        <authorList>
            <consortium name="The Broad Institute Genomics Platform"/>
            <person name="Cuomo C."/>
            <person name="de Hoog S."/>
            <person name="Gorbushina A."/>
            <person name="Stielow B."/>
            <person name="Teixiera M."/>
            <person name="Abouelleil A."/>
            <person name="Chapman S.B."/>
            <person name="Priest M."/>
            <person name="Young S.K."/>
            <person name="Wortman J."/>
            <person name="Nusbaum C."/>
            <person name="Birren B."/>
        </authorList>
    </citation>
    <scope>NUCLEOTIDE SEQUENCE [LARGE SCALE GENOMIC DNA]</scope>
    <source>
        <strain evidence="2 3">CBS 102226</strain>
    </source>
</reference>
<name>A0A0D2JKU6_9EURO</name>
<gene>
    <name evidence="2" type="ORF">Z520_10497</name>
</gene>
<dbReference type="AlphaFoldDB" id="A0A0D2JKU6"/>
<accession>A0A0D2JKU6</accession>
<dbReference type="OrthoDB" id="10540488at2759"/>